<organism evidence="4 5">
    <name type="scientific">Lentzea atacamensis</name>
    <dbReference type="NCBI Taxonomy" id="531938"/>
    <lineage>
        <taxon>Bacteria</taxon>
        <taxon>Bacillati</taxon>
        <taxon>Actinomycetota</taxon>
        <taxon>Actinomycetes</taxon>
        <taxon>Pseudonocardiales</taxon>
        <taxon>Pseudonocardiaceae</taxon>
        <taxon>Lentzea</taxon>
    </lineage>
</organism>
<accession>A0ABX9DU66</accession>
<evidence type="ECO:0000313" key="5">
    <source>
        <dbReference type="Proteomes" id="UP000248714"/>
    </source>
</evidence>
<dbReference type="PANTHER" id="PTHR33308:SF9">
    <property type="entry name" value="PEPTIDOGLYCAN HYDROLASE FLGJ"/>
    <property type="match status" value="1"/>
</dbReference>
<keyword evidence="1" id="KW-0378">Hydrolase</keyword>
<evidence type="ECO:0000259" key="3">
    <source>
        <dbReference type="SMART" id="SM00047"/>
    </source>
</evidence>
<dbReference type="InterPro" id="IPR002901">
    <property type="entry name" value="MGlyc_endo_b_GlcNAc-like_dom"/>
</dbReference>
<feature type="chain" id="PRO_5047074504" evidence="2">
    <location>
        <begin position="28"/>
        <end position="207"/>
    </location>
</feature>
<dbReference type="Gene3D" id="1.10.530.10">
    <property type="match status" value="1"/>
</dbReference>
<dbReference type="EMBL" id="QLTT01000028">
    <property type="protein sequence ID" value="RAS57063.1"/>
    <property type="molecule type" value="Genomic_DNA"/>
</dbReference>
<reference evidence="4 5" key="1">
    <citation type="submission" date="2018-06" db="EMBL/GenBank/DDBJ databases">
        <title>Genomic Encyclopedia of Type Strains, Phase IV (KMG-IV): sequencing the most valuable type-strain genomes for metagenomic binning, comparative biology and taxonomic classification.</title>
        <authorList>
            <person name="Goeker M."/>
        </authorList>
    </citation>
    <scope>NUCLEOTIDE SEQUENCE [LARGE SCALE GENOMIC DNA]</scope>
    <source>
        <strain evidence="4 5">DSM 45479</strain>
    </source>
</reference>
<evidence type="ECO:0000256" key="2">
    <source>
        <dbReference type="SAM" id="SignalP"/>
    </source>
</evidence>
<dbReference type="PRINTS" id="PR01002">
    <property type="entry name" value="FLGFLGJ"/>
</dbReference>
<keyword evidence="2" id="KW-0732">Signal</keyword>
<dbReference type="SMART" id="SM00047">
    <property type="entry name" value="LYZ2"/>
    <property type="match status" value="1"/>
</dbReference>
<keyword evidence="4" id="KW-0966">Cell projection</keyword>
<dbReference type="PANTHER" id="PTHR33308">
    <property type="entry name" value="PEPTIDOGLYCAN HYDROLASE FLGJ"/>
    <property type="match status" value="1"/>
</dbReference>
<name>A0ABX9DU66_9PSEU</name>
<evidence type="ECO:0000256" key="1">
    <source>
        <dbReference type="ARBA" id="ARBA00022801"/>
    </source>
</evidence>
<keyword evidence="5" id="KW-1185">Reference proteome</keyword>
<evidence type="ECO:0000313" key="4">
    <source>
        <dbReference type="EMBL" id="RAS57063.1"/>
    </source>
</evidence>
<dbReference type="InterPro" id="IPR051056">
    <property type="entry name" value="Glycosyl_Hydrolase_73"/>
</dbReference>
<feature type="non-terminal residue" evidence="4">
    <location>
        <position position="207"/>
    </location>
</feature>
<proteinExistence type="predicted"/>
<dbReference type="Pfam" id="PF01832">
    <property type="entry name" value="Glucosaminidase"/>
    <property type="match status" value="1"/>
</dbReference>
<feature type="domain" description="Mannosyl-glycoprotein endo-beta-N-acetylglucosamidase-like" evidence="3">
    <location>
        <begin position="41"/>
        <end position="199"/>
    </location>
</feature>
<keyword evidence="4" id="KW-0282">Flagellum</keyword>
<feature type="signal peptide" evidence="2">
    <location>
        <begin position="1"/>
        <end position="27"/>
    </location>
</feature>
<protein>
    <submittedName>
        <fullName evidence="4">Flagellar protein FlgJ</fullName>
    </submittedName>
</protein>
<gene>
    <name evidence="4" type="ORF">C8D87_1282</name>
</gene>
<sequence length="207" mass="22853">MNSIRRIGIAVFTALLSTLSVATTVLAAPADVLSTERDRAAFEAAGVQDDFIAVAGPAAQRVRDTYDIPASVTVAQAAHESAWGGSKLSANDKNYFGYKCVSPGDPGPIAVSCREYQTEECTPTCHITTAYFRVYRSMEDSFRDYGRLLTTSSHYTGALPYRHQPDAFIREVAKKYATDPNYANKIINLMQAYNLYRFDTFTRSTQS</sequence>
<dbReference type="Proteomes" id="UP000248714">
    <property type="component" value="Unassembled WGS sequence"/>
</dbReference>
<keyword evidence="4" id="KW-0969">Cilium</keyword>
<comment type="caution">
    <text evidence="4">The sequence shown here is derived from an EMBL/GenBank/DDBJ whole genome shotgun (WGS) entry which is preliminary data.</text>
</comment>